<protein>
    <recommendedName>
        <fullName evidence="1">RNase III domain-containing protein</fullName>
    </recommendedName>
</protein>
<dbReference type="Gene3D" id="1.10.1520.10">
    <property type="entry name" value="Ribonuclease III domain"/>
    <property type="match status" value="1"/>
</dbReference>
<dbReference type="Pfam" id="PF00636">
    <property type="entry name" value="Ribonuclease_3"/>
    <property type="match status" value="1"/>
</dbReference>
<dbReference type="InterPro" id="IPR036389">
    <property type="entry name" value="RNase_III_sf"/>
</dbReference>
<dbReference type="SUPFAM" id="SSF69065">
    <property type="entry name" value="RNase III domain-like"/>
    <property type="match status" value="1"/>
</dbReference>
<accession>A0AAW2ZA08</accession>
<evidence type="ECO:0000313" key="3">
    <source>
        <dbReference type="Proteomes" id="UP001431209"/>
    </source>
</evidence>
<comment type="caution">
    <text evidence="2">The sequence shown here is derived from an EMBL/GenBank/DDBJ whole genome shotgun (WGS) entry which is preliminary data.</text>
</comment>
<feature type="domain" description="RNase III" evidence="1">
    <location>
        <begin position="55"/>
        <end position="130"/>
    </location>
</feature>
<dbReference type="GO" id="GO:0004525">
    <property type="term" value="F:ribonuclease III activity"/>
    <property type="evidence" value="ECO:0007669"/>
    <property type="project" value="InterPro"/>
</dbReference>
<keyword evidence="3" id="KW-1185">Reference proteome</keyword>
<dbReference type="Proteomes" id="UP001431209">
    <property type="component" value="Unassembled WGS sequence"/>
</dbReference>
<gene>
    <name evidence="2" type="ORF">AKO1_001754</name>
</gene>
<name>A0AAW2ZA08_9EUKA</name>
<dbReference type="GO" id="GO:0006396">
    <property type="term" value="P:RNA processing"/>
    <property type="evidence" value="ECO:0007669"/>
    <property type="project" value="InterPro"/>
</dbReference>
<sequence length="274" mass="31589">MNTGLFDDNDESLLFIYEARLGEECARELRDVFGVCDLSTQEIKKLLLLPQQKAWAWHGDAYFTYVISDILFEKNLELEQLNNLRERYKTNKVMAEFVKQMTPNLYKLIKSTSIQEYNNHSLGTCFEALLFLSYKKNDFKSREVIRKIMQVIDTQVKPTANGDSLENIAIRVDFMSTQHSGVLKEFFWTSRKRITRTGKYYDCCGADEADKKCKLVNYLYHPGIFTCPRGSRRSGGCSNSFGQPILFWSCCGRMPREGGCSLRGQDPTIRIAHS</sequence>
<reference evidence="2 3" key="1">
    <citation type="submission" date="2024-03" db="EMBL/GenBank/DDBJ databases">
        <title>The Acrasis kona genome and developmental transcriptomes reveal deep origins of eukaryotic multicellular pathways.</title>
        <authorList>
            <person name="Sheikh S."/>
            <person name="Fu C.-J."/>
            <person name="Brown M.W."/>
            <person name="Baldauf S.L."/>
        </authorList>
    </citation>
    <scope>NUCLEOTIDE SEQUENCE [LARGE SCALE GENOMIC DNA]</scope>
    <source>
        <strain evidence="2 3">ATCC MYA-3509</strain>
    </source>
</reference>
<proteinExistence type="predicted"/>
<evidence type="ECO:0000259" key="1">
    <source>
        <dbReference type="Pfam" id="PF00636"/>
    </source>
</evidence>
<dbReference type="EMBL" id="JAOPGA020001202">
    <property type="protein sequence ID" value="KAL0486133.1"/>
    <property type="molecule type" value="Genomic_DNA"/>
</dbReference>
<dbReference type="AlphaFoldDB" id="A0AAW2ZA08"/>
<dbReference type="InterPro" id="IPR000999">
    <property type="entry name" value="RNase_III_dom"/>
</dbReference>
<evidence type="ECO:0000313" key="2">
    <source>
        <dbReference type="EMBL" id="KAL0486133.1"/>
    </source>
</evidence>
<organism evidence="2 3">
    <name type="scientific">Acrasis kona</name>
    <dbReference type="NCBI Taxonomy" id="1008807"/>
    <lineage>
        <taxon>Eukaryota</taxon>
        <taxon>Discoba</taxon>
        <taxon>Heterolobosea</taxon>
        <taxon>Tetramitia</taxon>
        <taxon>Eutetramitia</taxon>
        <taxon>Acrasidae</taxon>
        <taxon>Acrasis</taxon>
    </lineage>
</organism>